<dbReference type="PANTHER" id="PTHR11620">
    <property type="entry name" value="60S RIBOSOMAL PROTEIN L23A"/>
    <property type="match status" value="1"/>
</dbReference>
<dbReference type="GO" id="GO:0003735">
    <property type="term" value="F:structural constituent of ribosome"/>
    <property type="evidence" value="ECO:0007669"/>
    <property type="project" value="InterPro"/>
</dbReference>
<dbReference type="InterPro" id="IPR001014">
    <property type="entry name" value="Ribosomal_uL23_CS"/>
</dbReference>
<keyword evidence="2 6" id="KW-0699">rRNA-binding</keyword>
<evidence type="ECO:0000256" key="1">
    <source>
        <dbReference type="ARBA" id="ARBA00006700"/>
    </source>
</evidence>
<dbReference type="SUPFAM" id="SSF54189">
    <property type="entry name" value="Ribosomal proteins S24e, L23 and L15e"/>
    <property type="match status" value="1"/>
</dbReference>
<keyword evidence="4 6" id="KW-0689">Ribosomal protein</keyword>
<evidence type="ECO:0000256" key="4">
    <source>
        <dbReference type="ARBA" id="ARBA00022980"/>
    </source>
</evidence>
<sequence length="159" mass="17293">MALKKQAKGKEKKVKATRAAKAKGRALKASPKRRVAHKASKKGNLEAKENLQAGAVKGTGLAEIAKDVAVEEQLEDLEILLHPLVTEKAVNMIEAENKITFVVASKATKPMVRGAVESLYKVKVKKVNLQRDMKSRKRAIVTLAKEFRAGDVATKLGVI</sequence>
<evidence type="ECO:0000256" key="6">
    <source>
        <dbReference type="HAMAP-Rule" id="MF_01369"/>
    </source>
</evidence>
<feature type="region of interest" description="Disordered" evidence="8">
    <location>
        <begin position="1"/>
        <end position="47"/>
    </location>
</feature>
<organism evidence="9 10">
    <name type="scientific">Candidatus Iainarchaeum sp</name>
    <dbReference type="NCBI Taxonomy" id="3101447"/>
    <lineage>
        <taxon>Archaea</taxon>
        <taxon>Candidatus Iainarchaeota</taxon>
        <taxon>Candidatus Iainarchaeia</taxon>
        <taxon>Candidatus Iainarchaeales</taxon>
        <taxon>Candidatus Iainarchaeaceae</taxon>
        <taxon>Candidatus Iainarchaeum</taxon>
    </lineage>
</organism>
<dbReference type="GO" id="GO:0019843">
    <property type="term" value="F:rRNA binding"/>
    <property type="evidence" value="ECO:0007669"/>
    <property type="project" value="UniProtKB-UniRule"/>
</dbReference>
<accession>A0A7J4J4T3</accession>
<comment type="function">
    <text evidence="6">Binds to 23S rRNA. One of the proteins that surrounds the polypeptide exit tunnel on the outside of the ribosome.</text>
</comment>
<evidence type="ECO:0000256" key="7">
    <source>
        <dbReference type="RuleBase" id="RU003934"/>
    </source>
</evidence>
<name>A0A7J4J4T3_9ARCH</name>
<gene>
    <name evidence="6" type="primary">rpl23</name>
    <name evidence="9" type="ORF">HA254_06195</name>
</gene>
<feature type="compositionally biased region" description="Basic residues" evidence="8">
    <location>
        <begin position="1"/>
        <end position="41"/>
    </location>
</feature>
<dbReference type="NCBIfam" id="NF011118">
    <property type="entry name" value="PRK14548.1"/>
    <property type="match status" value="1"/>
</dbReference>
<dbReference type="InterPro" id="IPR012677">
    <property type="entry name" value="Nucleotide-bd_a/b_plait_sf"/>
</dbReference>
<dbReference type="GO" id="GO:1990904">
    <property type="term" value="C:ribonucleoprotein complex"/>
    <property type="evidence" value="ECO:0007669"/>
    <property type="project" value="UniProtKB-KW"/>
</dbReference>
<dbReference type="GO" id="GO:0006412">
    <property type="term" value="P:translation"/>
    <property type="evidence" value="ECO:0007669"/>
    <property type="project" value="UniProtKB-UniRule"/>
</dbReference>
<dbReference type="InterPro" id="IPR013025">
    <property type="entry name" value="Ribosomal_uL23-like"/>
</dbReference>
<evidence type="ECO:0000256" key="2">
    <source>
        <dbReference type="ARBA" id="ARBA00022730"/>
    </source>
</evidence>
<evidence type="ECO:0000256" key="3">
    <source>
        <dbReference type="ARBA" id="ARBA00022884"/>
    </source>
</evidence>
<evidence type="ECO:0000313" key="10">
    <source>
        <dbReference type="Proteomes" id="UP000565078"/>
    </source>
</evidence>
<dbReference type="Pfam" id="PF00276">
    <property type="entry name" value="Ribosomal_L23"/>
    <property type="match status" value="1"/>
</dbReference>
<reference evidence="10" key="1">
    <citation type="journal article" date="2020" name="bioRxiv">
        <title>A rank-normalized archaeal taxonomy based on genome phylogeny resolves widespread incomplete and uneven classifications.</title>
        <authorList>
            <person name="Rinke C."/>
            <person name="Chuvochina M."/>
            <person name="Mussig A.J."/>
            <person name="Chaumeil P.-A."/>
            <person name="Waite D.W."/>
            <person name="Whitman W.B."/>
            <person name="Parks D.H."/>
            <person name="Hugenholtz P."/>
        </authorList>
    </citation>
    <scope>NUCLEOTIDE SEQUENCE [LARGE SCALE GENOMIC DNA]</scope>
</reference>
<dbReference type="InterPro" id="IPR012678">
    <property type="entry name" value="Ribosomal_uL23/eL15/eS24_sf"/>
</dbReference>
<dbReference type="AlphaFoldDB" id="A0A7J4J4T3"/>
<dbReference type="Proteomes" id="UP000565078">
    <property type="component" value="Unassembled WGS sequence"/>
</dbReference>
<dbReference type="GO" id="GO:0005840">
    <property type="term" value="C:ribosome"/>
    <property type="evidence" value="ECO:0007669"/>
    <property type="project" value="UniProtKB-KW"/>
</dbReference>
<dbReference type="Gene3D" id="3.30.70.330">
    <property type="match status" value="1"/>
</dbReference>
<comment type="caution">
    <text evidence="9">The sequence shown here is derived from an EMBL/GenBank/DDBJ whole genome shotgun (WGS) entry which is preliminary data.</text>
</comment>
<keyword evidence="3 6" id="KW-0694">RNA-binding</keyword>
<evidence type="ECO:0000256" key="8">
    <source>
        <dbReference type="SAM" id="MobiDB-lite"/>
    </source>
</evidence>
<comment type="subunit">
    <text evidence="6">Part of the 50S ribosomal subunit. Contacts protein L29.</text>
</comment>
<dbReference type="HAMAP" id="MF_01369_A">
    <property type="entry name" value="Ribosomal_uL23_A"/>
    <property type="match status" value="1"/>
</dbReference>
<dbReference type="FunFam" id="3.30.70.330:FF:000532">
    <property type="entry name" value="50S ribosomal protein L23"/>
    <property type="match status" value="1"/>
</dbReference>
<evidence type="ECO:0000256" key="5">
    <source>
        <dbReference type="ARBA" id="ARBA00023274"/>
    </source>
</evidence>
<dbReference type="PROSITE" id="PS00050">
    <property type="entry name" value="RIBOSOMAL_L23"/>
    <property type="match status" value="1"/>
</dbReference>
<proteinExistence type="inferred from homology"/>
<comment type="similarity">
    <text evidence="1 6 7">Belongs to the universal ribosomal protein uL23 family.</text>
</comment>
<keyword evidence="5 6" id="KW-0687">Ribonucleoprotein</keyword>
<dbReference type="EMBL" id="DUGC01000097">
    <property type="protein sequence ID" value="HIH10226.1"/>
    <property type="molecule type" value="Genomic_DNA"/>
</dbReference>
<evidence type="ECO:0000313" key="9">
    <source>
        <dbReference type="EMBL" id="HIH10226.1"/>
    </source>
</evidence>
<protein>
    <recommendedName>
        <fullName evidence="6">Large ribosomal subunit protein uL23</fullName>
    </recommendedName>
</protein>